<comment type="subcellular location">
    <subcellularLocation>
        <location evidence="1 8">Cell membrane</location>
        <topology evidence="1 8">Multi-pass membrane protein</topology>
    </subcellularLocation>
</comment>
<protein>
    <submittedName>
        <fullName evidence="10">Spermidine/putrescine transport system permease protein</fullName>
    </submittedName>
</protein>
<proteinExistence type="inferred from homology"/>
<evidence type="ECO:0000313" key="10">
    <source>
        <dbReference type="EMBL" id="VFJ46166.1"/>
    </source>
</evidence>
<keyword evidence="6 8" id="KW-1133">Transmembrane helix</keyword>
<dbReference type="Gene3D" id="1.10.3720.10">
    <property type="entry name" value="MetI-like"/>
    <property type="match status" value="1"/>
</dbReference>
<feature type="domain" description="ABC transmembrane type-1" evidence="9">
    <location>
        <begin position="60"/>
        <end position="266"/>
    </location>
</feature>
<evidence type="ECO:0000256" key="6">
    <source>
        <dbReference type="ARBA" id="ARBA00022989"/>
    </source>
</evidence>
<feature type="transmembrane region" description="Helical" evidence="8">
    <location>
        <begin position="192"/>
        <end position="214"/>
    </location>
</feature>
<evidence type="ECO:0000256" key="7">
    <source>
        <dbReference type="ARBA" id="ARBA00023136"/>
    </source>
</evidence>
<dbReference type="PANTHER" id="PTHR42929:SF1">
    <property type="entry name" value="INNER MEMBRANE ABC TRANSPORTER PERMEASE PROTEIN YDCU-RELATED"/>
    <property type="match status" value="1"/>
</dbReference>
<keyword evidence="5 8" id="KW-0812">Transmembrane</keyword>
<feature type="transmembrane region" description="Helical" evidence="8">
    <location>
        <begin position="95"/>
        <end position="118"/>
    </location>
</feature>
<dbReference type="Pfam" id="PF00528">
    <property type="entry name" value="BPD_transp_1"/>
    <property type="match status" value="1"/>
</dbReference>
<feature type="transmembrane region" description="Helical" evidence="8">
    <location>
        <begin position="249"/>
        <end position="267"/>
    </location>
</feature>
<dbReference type="PANTHER" id="PTHR42929">
    <property type="entry name" value="INNER MEMBRANE ABC TRANSPORTER PERMEASE PROTEIN YDCU-RELATED-RELATED"/>
    <property type="match status" value="1"/>
</dbReference>
<keyword evidence="3 8" id="KW-0813">Transport</keyword>
<dbReference type="PROSITE" id="PS50928">
    <property type="entry name" value="ABC_TM1"/>
    <property type="match status" value="1"/>
</dbReference>
<gene>
    <name evidence="10" type="ORF">BECKDK2373C_GA0170839_101418</name>
</gene>
<sequence length="277" mass="30638">MRRARFAILYTTMVSLCYLAPLLYLTERSFHARDPLGGFGAGYGLDGWIGLTSPSTMTVLFRSLGMACMVTVVSLLLAVPVALLIRRIPAKFRRWVLLIIWLPLFMNSLLFAYGYVILLRRDGPLNDLLRILGRTAEPLAFLSTPEAVMLGLVSAFFSFCFIPVYAGLTRLEKKWMAVASDLGASPWQTTRWVLLPMLRPSLLAGAALVFIPMLGEFLVPDILGGGKIATYGTYIRLQFTSYANWPQGATLAVVLVWFGVGLQMWMLRRAGGEGSTA</sequence>
<feature type="transmembrane region" description="Helical" evidence="8">
    <location>
        <begin position="59"/>
        <end position="83"/>
    </location>
</feature>
<dbReference type="GO" id="GO:0005886">
    <property type="term" value="C:plasma membrane"/>
    <property type="evidence" value="ECO:0007669"/>
    <property type="project" value="UniProtKB-SubCell"/>
</dbReference>
<dbReference type="GO" id="GO:0055085">
    <property type="term" value="P:transmembrane transport"/>
    <property type="evidence" value="ECO:0007669"/>
    <property type="project" value="InterPro"/>
</dbReference>
<comment type="similarity">
    <text evidence="2">Belongs to the binding-protein-dependent transport system permease family. CysTW subfamily.</text>
</comment>
<feature type="transmembrane region" description="Helical" evidence="8">
    <location>
        <begin position="147"/>
        <end position="171"/>
    </location>
</feature>
<dbReference type="EMBL" id="CAADEY010000014">
    <property type="protein sequence ID" value="VFJ46166.1"/>
    <property type="molecule type" value="Genomic_DNA"/>
</dbReference>
<evidence type="ECO:0000256" key="4">
    <source>
        <dbReference type="ARBA" id="ARBA00022475"/>
    </source>
</evidence>
<reference evidence="10" key="1">
    <citation type="submission" date="2019-02" db="EMBL/GenBank/DDBJ databases">
        <authorList>
            <person name="Gruber-Vodicka R. H."/>
            <person name="Seah K. B. B."/>
        </authorList>
    </citation>
    <scope>NUCLEOTIDE SEQUENCE</scope>
    <source>
        <strain evidence="10">BECK_DK161</strain>
    </source>
</reference>
<keyword evidence="7 8" id="KW-0472">Membrane</keyword>
<dbReference type="AlphaFoldDB" id="A0A450S3E7"/>
<evidence type="ECO:0000256" key="2">
    <source>
        <dbReference type="ARBA" id="ARBA00007069"/>
    </source>
</evidence>
<organism evidence="10">
    <name type="scientific">Candidatus Kentrum sp. DK</name>
    <dbReference type="NCBI Taxonomy" id="2126562"/>
    <lineage>
        <taxon>Bacteria</taxon>
        <taxon>Pseudomonadati</taxon>
        <taxon>Pseudomonadota</taxon>
        <taxon>Gammaproteobacteria</taxon>
        <taxon>Candidatus Kentrum</taxon>
    </lineage>
</organism>
<dbReference type="InterPro" id="IPR000515">
    <property type="entry name" value="MetI-like"/>
</dbReference>
<evidence type="ECO:0000256" key="3">
    <source>
        <dbReference type="ARBA" id="ARBA00022448"/>
    </source>
</evidence>
<feature type="transmembrane region" description="Helical" evidence="8">
    <location>
        <begin position="7"/>
        <end position="26"/>
    </location>
</feature>
<accession>A0A450S3E7</accession>
<name>A0A450S3E7_9GAMM</name>
<dbReference type="InterPro" id="IPR035906">
    <property type="entry name" value="MetI-like_sf"/>
</dbReference>
<evidence type="ECO:0000256" key="1">
    <source>
        <dbReference type="ARBA" id="ARBA00004651"/>
    </source>
</evidence>
<evidence type="ECO:0000259" key="9">
    <source>
        <dbReference type="PROSITE" id="PS50928"/>
    </source>
</evidence>
<dbReference type="SUPFAM" id="SSF161098">
    <property type="entry name" value="MetI-like"/>
    <property type="match status" value="1"/>
</dbReference>
<evidence type="ECO:0000256" key="5">
    <source>
        <dbReference type="ARBA" id="ARBA00022692"/>
    </source>
</evidence>
<keyword evidence="4" id="KW-1003">Cell membrane</keyword>
<evidence type="ECO:0000256" key="8">
    <source>
        <dbReference type="RuleBase" id="RU363032"/>
    </source>
</evidence>
<dbReference type="CDD" id="cd06261">
    <property type="entry name" value="TM_PBP2"/>
    <property type="match status" value="1"/>
</dbReference>